<proteinExistence type="predicted"/>
<gene>
    <name evidence="1" type="ORF">N3K66_000937</name>
</gene>
<comment type="caution">
    <text evidence="1">The sequence shown here is derived from an EMBL/GenBank/DDBJ whole genome shotgun (WGS) entry which is preliminary data.</text>
</comment>
<dbReference type="Proteomes" id="UP001163324">
    <property type="component" value="Chromosome 1"/>
</dbReference>
<dbReference type="EMBL" id="CM047940">
    <property type="protein sequence ID" value="KAI9904408.1"/>
    <property type="molecule type" value="Genomic_DNA"/>
</dbReference>
<protein>
    <submittedName>
        <fullName evidence="1">Uncharacterized protein</fullName>
    </submittedName>
</protein>
<accession>A0ACC0VE61</accession>
<name>A0ACC0VE61_9HYPO</name>
<organism evidence="1 2">
    <name type="scientific">Trichothecium roseum</name>
    <dbReference type="NCBI Taxonomy" id="47278"/>
    <lineage>
        <taxon>Eukaryota</taxon>
        <taxon>Fungi</taxon>
        <taxon>Dikarya</taxon>
        <taxon>Ascomycota</taxon>
        <taxon>Pezizomycotina</taxon>
        <taxon>Sordariomycetes</taxon>
        <taxon>Hypocreomycetidae</taxon>
        <taxon>Hypocreales</taxon>
        <taxon>Hypocreales incertae sedis</taxon>
        <taxon>Trichothecium</taxon>
    </lineage>
</organism>
<evidence type="ECO:0000313" key="2">
    <source>
        <dbReference type="Proteomes" id="UP001163324"/>
    </source>
</evidence>
<reference evidence="1" key="1">
    <citation type="submission" date="2022-10" db="EMBL/GenBank/DDBJ databases">
        <title>Complete Genome of Trichothecium roseum strain YXFP-22015, a Plant Pathogen Isolated from Citrus.</title>
        <authorList>
            <person name="Wang Y."/>
            <person name="Zhu L."/>
        </authorList>
    </citation>
    <scope>NUCLEOTIDE SEQUENCE</scope>
    <source>
        <strain evidence="1">YXFP-22015</strain>
    </source>
</reference>
<evidence type="ECO:0000313" key="1">
    <source>
        <dbReference type="EMBL" id="KAI9904408.1"/>
    </source>
</evidence>
<sequence>MSGVQPENETQRQDNDANQDGSGLGVSRQQTQEYGYVPSIPGASNEHLLHLRPGDAEIFNDVIESIETYLGVLERQESLSSCVGVKLTGSHMLKGVDKFFEGPVRIIPQQPYAHTIKWTDILHHARTSPQDFVPTTLRDGTRVCYFYYNGFKVEISDVDWQVICSGTLERLPWNRSMAVDELAEVATVNLLQQRSCVLYYKACEIAEAARELYHGTTRRKLAIPRHWRQSQSIDAGPLISPTNLQAPAPSYELQPDMPGQCIASSPSPSVAASGAGAGAGSGASAGAGAGPSQNSWSPRSPECNPNKRETRAAKRKREAIRDAIRPTMIEKMARLHRGDEIRPGCDRCRRLNLLCFKNLTACVGCEKRHAKCTWKGAPDDDAQRMRDNPNGDEPPTPPAQRRRTPSRGDFAGPAAFMDRGILSDPIMERPRSVPLHYEQSSPWDQSRHPPSSVSWPSPSPYSSSLPGSLEEVRQNVGVASLVNPY</sequence>
<keyword evidence="2" id="KW-1185">Reference proteome</keyword>